<dbReference type="Gene3D" id="3.40.1350.10">
    <property type="match status" value="1"/>
</dbReference>
<accession>A0A0K2X6B3</accession>
<organism evidence="3 6">
    <name type="scientific">Helicobacter ailurogastricus</name>
    <dbReference type="NCBI Taxonomy" id="1578720"/>
    <lineage>
        <taxon>Bacteria</taxon>
        <taxon>Pseudomonadati</taxon>
        <taxon>Campylobacterota</taxon>
        <taxon>Epsilonproteobacteria</taxon>
        <taxon>Campylobacterales</taxon>
        <taxon>Helicobacteraceae</taxon>
        <taxon>Helicobacter</taxon>
    </lineage>
</organism>
<proteinExistence type="inferred from homology"/>
<dbReference type="InterPro" id="IPR003509">
    <property type="entry name" value="UPF0102_YraN-like"/>
</dbReference>
<dbReference type="Proteomes" id="UP000038622">
    <property type="component" value="Unassembled WGS sequence"/>
</dbReference>
<dbReference type="InterPro" id="IPR011335">
    <property type="entry name" value="Restrct_endonuc-II-like"/>
</dbReference>
<dbReference type="Proteomes" id="UP000045175">
    <property type="component" value="Unassembled WGS sequence"/>
</dbReference>
<dbReference type="Pfam" id="PF02021">
    <property type="entry name" value="UPF0102"/>
    <property type="match status" value="1"/>
</dbReference>
<comment type="similarity">
    <text evidence="1 2">Belongs to the UPF0102 family.</text>
</comment>
<dbReference type="NCBIfam" id="NF009152">
    <property type="entry name" value="PRK12497.2-4"/>
    <property type="match status" value="1"/>
</dbReference>
<dbReference type="AlphaFoldDB" id="A0A0K2X6B3"/>
<reference evidence="7 8" key="2">
    <citation type="submission" date="2014-12" db="EMBL/GenBank/DDBJ databases">
        <authorList>
            <person name="Jaenicke S."/>
        </authorList>
    </citation>
    <scope>NUCLEOTIDE SEQUENCE [LARGE SCALE GENOMIC DNA]</scope>
</reference>
<evidence type="ECO:0000313" key="7">
    <source>
        <dbReference type="Proteomes" id="UP000041394"/>
    </source>
</evidence>
<dbReference type="RefSeq" id="WP_053940764.1">
    <property type="nucleotide sequence ID" value="NZ_BSCV01000042.1"/>
</dbReference>
<dbReference type="EMBL" id="CDMN01000068">
    <property type="protein sequence ID" value="CRF44963.1"/>
    <property type="molecule type" value="Genomic_DNA"/>
</dbReference>
<name>A0A0K2X6B3_9HELI</name>
<dbReference type="PANTHER" id="PTHR34039:SF1">
    <property type="entry name" value="UPF0102 PROTEIN YRAN"/>
    <property type="match status" value="1"/>
</dbReference>
<gene>
    <name evidence="3" type="ORF">HAL011_09070</name>
    <name evidence="4" type="ORF">HAL013_02400</name>
    <name evidence="5" type="ORF">HAL09_15910</name>
</gene>
<evidence type="ECO:0000256" key="1">
    <source>
        <dbReference type="ARBA" id="ARBA00006738"/>
    </source>
</evidence>
<dbReference type="EMBL" id="CDML01000031">
    <property type="protein sequence ID" value="CRF41123.1"/>
    <property type="molecule type" value="Genomic_DNA"/>
</dbReference>
<dbReference type="PANTHER" id="PTHR34039">
    <property type="entry name" value="UPF0102 PROTEIN YRAN"/>
    <property type="match status" value="1"/>
</dbReference>
<evidence type="ECO:0000313" key="4">
    <source>
        <dbReference type="EMBL" id="CRF42084.1"/>
    </source>
</evidence>
<dbReference type="InterPro" id="IPR011856">
    <property type="entry name" value="tRNA_endonuc-like_dom_sf"/>
</dbReference>
<dbReference type="EMBL" id="CDMH01000012">
    <property type="protein sequence ID" value="CRF42084.1"/>
    <property type="molecule type" value="Genomic_DNA"/>
</dbReference>
<dbReference type="HAMAP" id="MF_00048">
    <property type="entry name" value="UPF0102"/>
    <property type="match status" value="1"/>
</dbReference>
<dbReference type="GO" id="GO:0003676">
    <property type="term" value="F:nucleic acid binding"/>
    <property type="evidence" value="ECO:0007669"/>
    <property type="project" value="InterPro"/>
</dbReference>
<protein>
    <recommendedName>
        <fullName evidence="2">UPF0102 protein HAL011_09070</fullName>
    </recommendedName>
</protein>
<dbReference type="OrthoDB" id="9794876at2"/>
<dbReference type="STRING" id="1578720.HAL011_09070"/>
<evidence type="ECO:0000313" key="3">
    <source>
        <dbReference type="EMBL" id="CRF41123.1"/>
    </source>
</evidence>
<reference evidence="6" key="3">
    <citation type="submission" date="2014-12" db="EMBL/GenBank/DDBJ databases">
        <authorList>
            <person name="Smet A."/>
        </authorList>
    </citation>
    <scope>NUCLEOTIDE SEQUENCE [LARGE SCALE GENOMIC DNA]</scope>
</reference>
<evidence type="ECO:0000313" key="8">
    <source>
        <dbReference type="Proteomes" id="UP000045175"/>
    </source>
</evidence>
<evidence type="ECO:0000256" key="2">
    <source>
        <dbReference type="HAMAP-Rule" id="MF_00048"/>
    </source>
</evidence>
<reference evidence="3" key="1">
    <citation type="submission" date="2014-12" db="EMBL/GenBank/DDBJ databases">
        <title>Whole genome sequences of four Staphylococcus schleiferi canine isolates.</title>
        <authorList>
            <person name="Misic A.M."/>
            <person name="Cain C."/>
            <person name="Morris D.O."/>
            <person name="Rankin S."/>
            <person name="Beiting D."/>
        </authorList>
    </citation>
    <scope>NUCLEOTIDE SEQUENCE</scope>
    <source>
        <strain evidence="3">ASB11</strain>
        <strain evidence="4">ASB13</strain>
        <strain evidence="5">ASB9</strain>
    </source>
</reference>
<sequence>MNAQGQLAEDLACAYLQEQGCAIVCRNFFSPFGEIDIIALKDEVLHFIEVKSRTDGEPLEAITPRKLQKIQKTIALYFQENPSDLPFCIDALTLKGALPNCQIEWIQNMVF</sequence>
<keyword evidence="6" id="KW-1185">Reference proteome</keyword>
<dbReference type="Proteomes" id="UP000041394">
    <property type="component" value="Unassembled WGS sequence"/>
</dbReference>
<evidence type="ECO:0000313" key="5">
    <source>
        <dbReference type="EMBL" id="CRF44963.1"/>
    </source>
</evidence>
<dbReference type="SUPFAM" id="SSF52980">
    <property type="entry name" value="Restriction endonuclease-like"/>
    <property type="match status" value="1"/>
</dbReference>
<dbReference type="GeneID" id="82132325"/>
<evidence type="ECO:0000313" key="6">
    <source>
        <dbReference type="Proteomes" id="UP000038622"/>
    </source>
</evidence>